<feature type="transmembrane region" description="Helical" evidence="7">
    <location>
        <begin position="12"/>
        <end position="31"/>
    </location>
</feature>
<sequence length="168" mass="19241">MNQVKNSQLSEFGIIFLFIISGILFAGLVMVTSKILRPHRPNEEKLTSYECGEDPVGNAWGQFNMRFYIIALIFILFEVEVVFLFPWATVFANKKLIAATDGLWAWFSITEMFIFIAILALGLAYAWARGYLNWVKPDQEIAPFKSPVPKKLYEDINTKYSGKTALER</sequence>
<evidence type="ECO:0000256" key="3">
    <source>
        <dbReference type="ARBA" id="ARBA00022448"/>
    </source>
</evidence>
<protein>
    <recommendedName>
        <fullName evidence="7">NADH-quinone oxidoreductase subunit A</fullName>
        <ecNumber evidence="7">7.1.1.-</ecNumber>
    </recommendedName>
    <alternativeName>
        <fullName evidence="7">NADH dehydrogenase I subunit A</fullName>
    </alternativeName>
    <alternativeName>
        <fullName evidence="7">NDH-1 subunit A</fullName>
    </alternativeName>
    <alternativeName>
        <fullName evidence="7">NUO1</fullName>
    </alternativeName>
</protein>
<comment type="caution">
    <text evidence="9">The sequence shown here is derived from an EMBL/GenBank/DDBJ whole genome shotgun (WGS) entry which is preliminary data.</text>
</comment>
<gene>
    <name evidence="7" type="primary">nuoA</name>
    <name evidence="9" type="ORF">MYP_1077</name>
</gene>
<comment type="subcellular location">
    <subcellularLocation>
        <location evidence="7 8">Cell membrane</location>
        <topology evidence="7 8">Multi-pass membrane protein</topology>
    </subcellularLocation>
    <subcellularLocation>
        <location evidence="1">Membrane</location>
        <topology evidence="1">Multi-pass membrane protein</topology>
    </subcellularLocation>
</comment>
<evidence type="ECO:0000256" key="6">
    <source>
        <dbReference type="ARBA" id="ARBA00023136"/>
    </source>
</evidence>
<dbReference type="EC" id="7.1.1.-" evidence="7"/>
<dbReference type="EMBL" id="BBLT01000002">
    <property type="protein sequence ID" value="GAL83849.1"/>
    <property type="molecule type" value="Genomic_DNA"/>
</dbReference>
<keyword evidence="7" id="KW-1003">Cell membrane</keyword>
<dbReference type="Pfam" id="PF00507">
    <property type="entry name" value="Oxidored_q4"/>
    <property type="match status" value="1"/>
</dbReference>
<comment type="subunit">
    <text evidence="7">NDH-1 is composed of 14 different subunits. Subunits NuoA, H, J, K, L, M, N constitute the membrane sector of the complex.</text>
</comment>
<evidence type="ECO:0000256" key="8">
    <source>
        <dbReference type="RuleBase" id="RU003639"/>
    </source>
</evidence>
<keyword evidence="3 7" id="KW-0813">Transport</keyword>
<dbReference type="GO" id="GO:0048038">
    <property type="term" value="F:quinone binding"/>
    <property type="evidence" value="ECO:0007669"/>
    <property type="project" value="UniProtKB-KW"/>
</dbReference>
<evidence type="ECO:0000256" key="7">
    <source>
        <dbReference type="HAMAP-Rule" id="MF_01394"/>
    </source>
</evidence>
<dbReference type="STRING" id="153721.MYP_1077"/>
<dbReference type="Gene3D" id="1.20.58.1610">
    <property type="entry name" value="NADH:ubiquinone/plastoquinone oxidoreductase, chain 3"/>
    <property type="match status" value="1"/>
</dbReference>
<evidence type="ECO:0000256" key="4">
    <source>
        <dbReference type="ARBA" id="ARBA00022692"/>
    </source>
</evidence>
<dbReference type="GO" id="GO:0008137">
    <property type="term" value="F:NADH dehydrogenase (ubiquinone) activity"/>
    <property type="evidence" value="ECO:0007669"/>
    <property type="project" value="InterPro"/>
</dbReference>
<organism evidence="9 10">
    <name type="scientific">Sporocytophaga myxococcoides</name>
    <dbReference type="NCBI Taxonomy" id="153721"/>
    <lineage>
        <taxon>Bacteria</taxon>
        <taxon>Pseudomonadati</taxon>
        <taxon>Bacteroidota</taxon>
        <taxon>Cytophagia</taxon>
        <taxon>Cytophagales</taxon>
        <taxon>Cytophagaceae</taxon>
        <taxon>Sporocytophaga</taxon>
    </lineage>
</organism>
<dbReference type="PANTHER" id="PTHR11058:SF9">
    <property type="entry name" value="NADH-UBIQUINONE OXIDOREDUCTASE CHAIN 3"/>
    <property type="match status" value="1"/>
</dbReference>
<name>A0A098LBR8_9BACT</name>
<keyword evidence="5 7" id="KW-1133">Transmembrane helix</keyword>
<feature type="transmembrane region" description="Helical" evidence="7">
    <location>
        <begin position="67"/>
        <end position="91"/>
    </location>
</feature>
<dbReference type="Proteomes" id="UP000030185">
    <property type="component" value="Unassembled WGS sequence"/>
</dbReference>
<comment type="function">
    <text evidence="7">NDH-1 shuttles electrons from NADH, via FMN and iron-sulfur (Fe-S) centers, to quinones in the respiratory chain. The immediate electron acceptor for the enzyme in this species is believed to be a menaquinone. Couples the redox reaction to proton translocation (for every two electrons transferred, four hydrogen ions are translocated across the cytoplasmic membrane), and thus conserves the redox energy in a proton gradient.</text>
</comment>
<evidence type="ECO:0000256" key="2">
    <source>
        <dbReference type="ARBA" id="ARBA00008472"/>
    </source>
</evidence>
<evidence type="ECO:0000256" key="5">
    <source>
        <dbReference type="ARBA" id="ARBA00022989"/>
    </source>
</evidence>
<dbReference type="PANTHER" id="PTHR11058">
    <property type="entry name" value="NADH-UBIQUINONE OXIDOREDUCTASE CHAIN 3"/>
    <property type="match status" value="1"/>
</dbReference>
<dbReference type="HAMAP" id="MF_01394">
    <property type="entry name" value="NDH1_NuoA"/>
    <property type="match status" value="1"/>
</dbReference>
<comment type="catalytic activity">
    <reaction evidence="7 8">
        <text>a quinone + NADH + 5 H(+)(in) = a quinol + NAD(+) + 4 H(+)(out)</text>
        <dbReference type="Rhea" id="RHEA:57888"/>
        <dbReference type="ChEBI" id="CHEBI:15378"/>
        <dbReference type="ChEBI" id="CHEBI:24646"/>
        <dbReference type="ChEBI" id="CHEBI:57540"/>
        <dbReference type="ChEBI" id="CHEBI:57945"/>
        <dbReference type="ChEBI" id="CHEBI:132124"/>
    </reaction>
</comment>
<comment type="similarity">
    <text evidence="2 7 8">Belongs to the complex I subunit 3 family.</text>
</comment>
<keyword evidence="7 8" id="KW-0520">NAD</keyword>
<keyword evidence="4 7" id="KW-0812">Transmembrane</keyword>
<dbReference type="InterPro" id="IPR000440">
    <property type="entry name" value="NADH_UbQ/plastoQ_OxRdtase_su3"/>
</dbReference>
<evidence type="ECO:0000313" key="10">
    <source>
        <dbReference type="Proteomes" id="UP000030185"/>
    </source>
</evidence>
<dbReference type="GO" id="GO:0050136">
    <property type="term" value="F:NADH dehydrogenase (quinone) (non-electrogenic) activity"/>
    <property type="evidence" value="ECO:0007669"/>
    <property type="project" value="UniProtKB-UniRule"/>
</dbReference>
<reference evidence="9 10" key="1">
    <citation type="submission" date="2014-09" db="EMBL/GenBank/DDBJ databases">
        <title>Sporocytophaga myxococcoides PG-01 genome sequencing.</title>
        <authorList>
            <person name="Liu L."/>
            <person name="Gao P.J."/>
            <person name="Chen G.J."/>
            <person name="Wang L.S."/>
        </authorList>
    </citation>
    <scope>NUCLEOTIDE SEQUENCE [LARGE SCALE GENOMIC DNA]</scope>
    <source>
        <strain evidence="9 10">PG-01</strain>
    </source>
</reference>
<feature type="transmembrane region" description="Helical" evidence="7">
    <location>
        <begin position="103"/>
        <end position="127"/>
    </location>
</feature>
<evidence type="ECO:0000313" key="9">
    <source>
        <dbReference type="EMBL" id="GAL83849.1"/>
    </source>
</evidence>
<dbReference type="AlphaFoldDB" id="A0A098LBR8"/>
<dbReference type="GO" id="GO:0005886">
    <property type="term" value="C:plasma membrane"/>
    <property type="evidence" value="ECO:0007669"/>
    <property type="project" value="UniProtKB-SubCell"/>
</dbReference>
<keyword evidence="10" id="KW-1185">Reference proteome</keyword>
<dbReference type="RefSeq" id="WP_045459542.1">
    <property type="nucleotide sequence ID" value="NZ_BBLT01000002.1"/>
</dbReference>
<dbReference type="InterPro" id="IPR023043">
    <property type="entry name" value="NAD(P)H_OxRDtase_bac/plastid"/>
</dbReference>
<dbReference type="OrthoDB" id="9791970at2"/>
<keyword evidence="7" id="KW-1278">Translocase</keyword>
<evidence type="ECO:0000256" key="1">
    <source>
        <dbReference type="ARBA" id="ARBA00004141"/>
    </source>
</evidence>
<keyword evidence="6 7" id="KW-0472">Membrane</keyword>
<dbReference type="InterPro" id="IPR038430">
    <property type="entry name" value="NDAH_ubi_oxred_su3_sf"/>
</dbReference>
<dbReference type="eggNOG" id="COG0838">
    <property type="taxonomic scope" value="Bacteria"/>
</dbReference>
<keyword evidence="7 8" id="KW-0874">Quinone</keyword>
<accession>A0A098LBR8</accession>
<dbReference type="GO" id="GO:0030964">
    <property type="term" value="C:NADH dehydrogenase complex"/>
    <property type="evidence" value="ECO:0007669"/>
    <property type="project" value="TreeGrafter"/>
</dbReference>
<proteinExistence type="inferred from homology"/>